<proteinExistence type="predicted"/>
<evidence type="ECO:0000313" key="1">
    <source>
        <dbReference type="Ensembl" id="ENSPSMP00000019456.1"/>
    </source>
</evidence>
<evidence type="ECO:0000313" key="2">
    <source>
        <dbReference type="Proteomes" id="UP000694414"/>
    </source>
</evidence>
<dbReference type="Ensembl" id="ENSPSMT00000022547.1">
    <property type="protein sequence ID" value="ENSPSMP00000019456.1"/>
    <property type="gene ID" value="ENSPSMG00000013731.1"/>
</dbReference>
<organism evidence="1 2">
    <name type="scientific">Prolemur simus</name>
    <name type="common">Greater bamboo lemur</name>
    <name type="synonym">Hapalemur simus</name>
    <dbReference type="NCBI Taxonomy" id="1328070"/>
    <lineage>
        <taxon>Eukaryota</taxon>
        <taxon>Metazoa</taxon>
        <taxon>Chordata</taxon>
        <taxon>Craniata</taxon>
        <taxon>Vertebrata</taxon>
        <taxon>Euteleostomi</taxon>
        <taxon>Mammalia</taxon>
        <taxon>Eutheria</taxon>
        <taxon>Euarchontoglires</taxon>
        <taxon>Primates</taxon>
        <taxon>Strepsirrhini</taxon>
        <taxon>Lemuriformes</taxon>
        <taxon>Lemuridae</taxon>
        <taxon>Prolemur</taxon>
    </lineage>
</organism>
<protein>
    <submittedName>
        <fullName evidence="1">Uncharacterized protein</fullName>
    </submittedName>
</protein>
<reference evidence="1" key="1">
    <citation type="submission" date="2025-08" db="UniProtKB">
        <authorList>
            <consortium name="Ensembl"/>
        </authorList>
    </citation>
    <scope>IDENTIFICATION</scope>
</reference>
<sequence>IKALPKALQQAAKLLKGKGIALGYPQASTGSPWGSLWEGVQPNHSLLKTASPSSRGWGGCGLCGAVTSAIGQTIKQ</sequence>
<dbReference type="Proteomes" id="UP000694414">
    <property type="component" value="Unplaced"/>
</dbReference>
<reference evidence="1" key="2">
    <citation type="submission" date="2025-09" db="UniProtKB">
        <authorList>
            <consortium name="Ensembl"/>
        </authorList>
    </citation>
    <scope>IDENTIFICATION</scope>
</reference>
<name>A0A8C8ZIR8_PROSS</name>
<keyword evidence="2" id="KW-1185">Reference proteome</keyword>
<dbReference type="AlphaFoldDB" id="A0A8C8ZIR8"/>
<accession>A0A8C8ZIR8</accession>